<comment type="caution">
    <text evidence="6">The sequence shown here is derived from an EMBL/GenBank/DDBJ whole genome shotgun (WGS) entry which is preliminary data.</text>
</comment>
<evidence type="ECO:0000259" key="5">
    <source>
        <dbReference type="PROSITE" id="PS51677"/>
    </source>
</evidence>
<dbReference type="RefSeq" id="WP_203999477.1">
    <property type="nucleotide sequence ID" value="NZ_BOPB01000014.1"/>
</dbReference>
<protein>
    <recommendedName>
        <fullName evidence="5">NodB homology domain-containing protein</fullName>
    </recommendedName>
</protein>
<dbReference type="InterPro" id="IPR000772">
    <property type="entry name" value="Ricin_B_lectin"/>
</dbReference>
<feature type="signal peptide" evidence="4">
    <location>
        <begin position="1"/>
        <end position="40"/>
    </location>
</feature>
<evidence type="ECO:0000256" key="4">
    <source>
        <dbReference type="SAM" id="SignalP"/>
    </source>
</evidence>
<feature type="chain" id="PRO_5046183778" description="NodB homology domain-containing protein" evidence="4">
    <location>
        <begin position="41"/>
        <end position="401"/>
    </location>
</feature>
<evidence type="ECO:0000256" key="1">
    <source>
        <dbReference type="ARBA" id="ARBA00022723"/>
    </source>
</evidence>
<dbReference type="Pfam" id="PF00652">
    <property type="entry name" value="Ricin_B_lectin"/>
    <property type="match status" value="1"/>
</dbReference>
<keyword evidence="1" id="KW-0479">Metal-binding</keyword>
<name>A0ABQ4IWW4_9ACTN</name>
<feature type="compositionally biased region" description="Pro residues" evidence="3">
    <location>
        <begin position="240"/>
        <end position="275"/>
    </location>
</feature>
<dbReference type="SMART" id="SM00458">
    <property type="entry name" value="RICIN"/>
    <property type="match status" value="1"/>
</dbReference>
<dbReference type="Gene3D" id="2.80.10.50">
    <property type="match status" value="1"/>
</dbReference>
<dbReference type="Gene3D" id="3.20.20.370">
    <property type="entry name" value="Glycoside hydrolase/deacetylase"/>
    <property type="match status" value="1"/>
</dbReference>
<dbReference type="InterPro" id="IPR050248">
    <property type="entry name" value="Polysacc_deacetylase_ArnD"/>
</dbReference>
<evidence type="ECO:0000256" key="3">
    <source>
        <dbReference type="SAM" id="MobiDB-lite"/>
    </source>
</evidence>
<dbReference type="InterPro" id="IPR002509">
    <property type="entry name" value="NODB_dom"/>
</dbReference>
<keyword evidence="4" id="KW-0732">Signal</keyword>
<proteinExistence type="predicted"/>
<dbReference type="PROSITE" id="PS50231">
    <property type="entry name" value="RICIN_B_LECTIN"/>
    <property type="match status" value="1"/>
</dbReference>
<dbReference type="SUPFAM" id="SSF88713">
    <property type="entry name" value="Glycoside hydrolase/deacetylase"/>
    <property type="match status" value="1"/>
</dbReference>
<dbReference type="SUPFAM" id="SSF50370">
    <property type="entry name" value="Ricin B-like lectins"/>
    <property type="match status" value="1"/>
</dbReference>
<dbReference type="PANTHER" id="PTHR10587">
    <property type="entry name" value="GLYCOSYL TRANSFERASE-RELATED"/>
    <property type="match status" value="1"/>
</dbReference>
<dbReference type="CDD" id="cd23418">
    <property type="entry name" value="beta-trefoil_Ricin_XLN-like"/>
    <property type="match status" value="1"/>
</dbReference>
<reference evidence="6 7" key="1">
    <citation type="submission" date="2021-01" db="EMBL/GenBank/DDBJ databases">
        <title>Whole genome shotgun sequence of Verrucosispora lutea NBRC 106530.</title>
        <authorList>
            <person name="Komaki H."/>
            <person name="Tamura T."/>
        </authorList>
    </citation>
    <scope>NUCLEOTIDE SEQUENCE [LARGE SCALE GENOMIC DNA]</scope>
    <source>
        <strain evidence="6 7">NBRC 106530</strain>
    </source>
</reference>
<gene>
    <name evidence="6" type="ORF">Vlu01_30350</name>
</gene>
<feature type="domain" description="NodB homology" evidence="5">
    <location>
        <begin position="51"/>
        <end position="226"/>
    </location>
</feature>
<feature type="region of interest" description="Disordered" evidence="3">
    <location>
        <begin position="225"/>
        <end position="283"/>
    </location>
</feature>
<dbReference type="PANTHER" id="PTHR10587:SF133">
    <property type="entry name" value="CHITIN DEACETYLASE 1-RELATED"/>
    <property type="match status" value="1"/>
</dbReference>
<dbReference type="PROSITE" id="PS51677">
    <property type="entry name" value="NODB"/>
    <property type="match status" value="1"/>
</dbReference>
<dbReference type="InterPro" id="IPR035992">
    <property type="entry name" value="Ricin_B-like_lectins"/>
</dbReference>
<organism evidence="6 7">
    <name type="scientific">Micromonospora lutea</name>
    <dbReference type="NCBI Taxonomy" id="419825"/>
    <lineage>
        <taxon>Bacteria</taxon>
        <taxon>Bacillati</taxon>
        <taxon>Actinomycetota</taxon>
        <taxon>Actinomycetes</taxon>
        <taxon>Micromonosporales</taxon>
        <taxon>Micromonosporaceae</taxon>
        <taxon>Micromonospora</taxon>
    </lineage>
</organism>
<sequence>MYASIGGSRRPSAPRTSRLTVRLAVLASSAALTAAGLAVAATPSSAAVCNGYVGITFDDGPTGSTSALLSTLRANGVRATMFNVGQNVQSNQSAARAQVDAGMWVANHSWNHAYMTSMSQSQMQSDLSQTNAAIQAATGVRPQLFRPPYGQTNSTLQSVAASLGLRQVIWDVDSQDWNGASVSQIVSNASRLQAGQVILMHDGIQNTRNAIPQIMANLSSRNLCPGMISPSTGRAVAPDDTPPPTTPPPTTPPPTTPPPTTPPPTSPPPTTPPPGSASQIVGSQSGRCIDVPNASQNNGTRVQLYDCHGQSHQAWTYTSDKQLRVYGNMCLDAAGSGNGAAVQIYACHGQGNQQWNINSNGTISGVQSGRCLDAWSTANGAQVQLYDCHGQPNQRFSLVAR</sequence>
<dbReference type="Pfam" id="PF01522">
    <property type="entry name" value="Polysacc_deac_1"/>
    <property type="match status" value="1"/>
</dbReference>
<dbReference type="EMBL" id="BOPB01000014">
    <property type="protein sequence ID" value="GIJ22411.1"/>
    <property type="molecule type" value="Genomic_DNA"/>
</dbReference>
<keyword evidence="2" id="KW-0378">Hydrolase</keyword>
<evidence type="ECO:0000256" key="2">
    <source>
        <dbReference type="ARBA" id="ARBA00022801"/>
    </source>
</evidence>
<dbReference type="InterPro" id="IPR011330">
    <property type="entry name" value="Glyco_hydro/deAcase_b/a-brl"/>
</dbReference>
<accession>A0ABQ4IWW4</accession>
<keyword evidence="7" id="KW-1185">Reference proteome</keyword>
<evidence type="ECO:0000313" key="7">
    <source>
        <dbReference type="Proteomes" id="UP000643165"/>
    </source>
</evidence>
<dbReference type="Proteomes" id="UP000643165">
    <property type="component" value="Unassembled WGS sequence"/>
</dbReference>
<evidence type="ECO:0000313" key="6">
    <source>
        <dbReference type="EMBL" id="GIJ22411.1"/>
    </source>
</evidence>